<evidence type="ECO:0000256" key="1">
    <source>
        <dbReference type="ARBA" id="ARBA00023054"/>
    </source>
</evidence>
<name>A0A6P5G3L4_ANACO</name>
<feature type="region of interest" description="Disordered" evidence="4">
    <location>
        <begin position="96"/>
        <end position="174"/>
    </location>
</feature>
<feature type="domain" description="NAB" evidence="5">
    <location>
        <begin position="10"/>
        <end position="90"/>
    </location>
</feature>
<evidence type="ECO:0000313" key="8">
    <source>
        <dbReference type="RefSeq" id="XP_020102919.1"/>
    </source>
</evidence>
<evidence type="ECO:0000313" key="7">
    <source>
        <dbReference type="RefSeq" id="XP_020102918.1"/>
    </source>
</evidence>
<reference evidence="7 8" key="2">
    <citation type="submission" date="2025-04" db="UniProtKB">
        <authorList>
            <consortium name="RefSeq"/>
        </authorList>
    </citation>
    <scope>IDENTIFICATION</scope>
    <source>
        <tissue evidence="7 8">Leaf</tissue>
    </source>
</reference>
<sequence length="643" mass="73408">MKRMVSKKSHSWWWDSHISPKNSKWLAENLEEMDKQVKEMLKLIEEEGDSFAKKAEMYYQRRPELVSHVENFYRMYRALAERYDNVTGELRRNLPSELQSQGSINGSDFGSDSPSPERTPERKQPHRKLRTRAAGFDVFLGSGGSSDLSKKGSDGSSSSSDSEAESDGKENGNGISYTLHQRILELEDEIRDLNVKLQLQEELNMKCQCSFGEKGDYSELTSKVSEMEAELATAKDKLIFSEAEVNSLRKKLEERTHLENDRFGLNLENGNHDALESELLAHKHEIEYLKGAMASAAKQFESDLKHCNTEIDRYKKELVDSSERFSQEKSTLKAEIQKLEATIEDLKAELEKVSRAKSLLETRVAELEKVMQDLKANSDSSYEKLLQEKSAFDLKLLNLSQANELLESKLSTAESELKQLRAEKDESCLERENRISELNHTLDSLKMKIKELETEKSMLVDKVGALDSELLNLSQANALLEANLSTKESELRLLNVEKNEACLERDSRISELNRSLSSLNARIAILETEKSMLVDQTGALDRDLRLRNEKIGLLDKHLNELHLEHAKLIEEIEAAQRSSTDLKVRVGELEEEVERQKVLIADGAELKREAIRQLCFSLEHYRDGYQQLRQLLQGQKRLLVAAS</sequence>
<evidence type="ECO:0000256" key="4">
    <source>
        <dbReference type="SAM" id="MobiDB-lite"/>
    </source>
</evidence>
<dbReference type="Proteomes" id="UP000515123">
    <property type="component" value="Linkage group 14"/>
</dbReference>
<evidence type="ECO:0000259" key="5">
    <source>
        <dbReference type="PROSITE" id="PS51774"/>
    </source>
</evidence>
<dbReference type="RefSeq" id="XP_020102919.1">
    <property type="nucleotide sequence ID" value="XM_020247330.1"/>
</dbReference>
<feature type="coiled-coil region" evidence="3">
    <location>
        <begin position="183"/>
        <end position="251"/>
    </location>
</feature>
<dbReference type="PROSITE" id="PS51774">
    <property type="entry name" value="NAB"/>
    <property type="match status" value="1"/>
</dbReference>
<evidence type="ECO:0000313" key="6">
    <source>
        <dbReference type="Proteomes" id="UP000515123"/>
    </source>
</evidence>
<dbReference type="AlphaFoldDB" id="A0A6P5G3L4"/>
<evidence type="ECO:0000256" key="2">
    <source>
        <dbReference type="ARBA" id="ARBA00038006"/>
    </source>
</evidence>
<feature type="compositionally biased region" description="Polar residues" evidence="4">
    <location>
        <begin position="96"/>
        <end position="116"/>
    </location>
</feature>
<dbReference type="GO" id="GO:0005774">
    <property type="term" value="C:vacuolar membrane"/>
    <property type="evidence" value="ECO:0007669"/>
    <property type="project" value="TreeGrafter"/>
</dbReference>
<protein>
    <submittedName>
        <fullName evidence="7 8">Protein NETWORKED 4B</fullName>
    </submittedName>
</protein>
<evidence type="ECO:0000256" key="3">
    <source>
        <dbReference type="SAM" id="Coils"/>
    </source>
</evidence>
<dbReference type="PANTHER" id="PTHR32258:SF3">
    <property type="entry name" value="PROTEIN NETWORKED 4A"/>
    <property type="match status" value="1"/>
</dbReference>
<dbReference type="InterPro" id="IPR051861">
    <property type="entry name" value="NET_actin-binding_domain"/>
</dbReference>
<feature type="coiled-coil region" evidence="3">
    <location>
        <begin position="297"/>
        <end position="592"/>
    </location>
</feature>
<dbReference type="OrthoDB" id="1877257at2759"/>
<accession>A0A6P5G3L4</accession>
<dbReference type="PANTHER" id="PTHR32258">
    <property type="entry name" value="PROTEIN NETWORKED 4A"/>
    <property type="match status" value="1"/>
</dbReference>
<dbReference type="Gramene" id="Aco018673.1.mrna1">
    <property type="protein sequence ID" value="Aco018673.1.mrna1"/>
    <property type="gene ID" value="Aco018673.1.path1"/>
</dbReference>
<reference evidence="6" key="1">
    <citation type="journal article" date="2015" name="Nat. Genet.">
        <title>The pineapple genome and the evolution of CAM photosynthesis.</title>
        <authorList>
            <person name="Ming R."/>
            <person name="VanBuren R."/>
            <person name="Wai C.M."/>
            <person name="Tang H."/>
            <person name="Schatz M.C."/>
            <person name="Bowers J.E."/>
            <person name="Lyons E."/>
            <person name="Wang M.L."/>
            <person name="Chen J."/>
            <person name="Biggers E."/>
            <person name="Zhang J."/>
            <person name="Huang L."/>
            <person name="Zhang L."/>
            <person name="Miao W."/>
            <person name="Zhang J."/>
            <person name="Ye Z."/>
            <person name="Miao C."/>
            <person name="Lin Z."/>
            <person name="Wang H."/>
            <person name="Zhou H."/>
            <person name="Yim W.C."/>
            <person name="Priest H.D."/>
            <person name="Zheng C."/>
            <person name="Woodhouse M."/>
            <person name="Edger P.P."/>
            <person name="Guyot R."/>
            <person name="Guo H.B."/>
            <person name="Guo H."/>
            <person name="Zheng G."/>
            <person name="Singh R."/>
            <person name="Sharma A."/>
            <person name="Min X."/>
            <person name="Zheng Y."/>
            <person name="Lee H."/>
            <person name="Gurtowski J."/>
            <person name="Sedlazeck F.J."/>
            <person name="Harkess A."/>
            <person name="McKain M.R."/>
            <person name="Liao Z."/>
            <person name="Fang J."/>
            <person name="Liu J."/>
            <person name="Zhang X."/>
            <person name="Zhang Q."/>
            <person name="Hu W."/>
            <person name="Qin Y."/>
            <person name="Wang K."/>
            <person name="Chen L.Y."/>
            <person name="Shirley N."/>
            <person name="Lin Y.R."/>
            <person name="Liu L.Y."/>
            <person name="Hernandez A.G."/>
            <person name="Wright C.L."/>
            <person name="Bulone V."/>
            <person name="Tuskan G.A."/>
            <person name="Heath K."/>
            <person name="Zee F."/>
            <person name="Moore P.H."/>
            <person name="Sunkar R."/>
            <person name="Leebens-Mack J.H."/>
            <person name="Mockler T."/>
            <person name="Bennetzen J.L."/>
            <person name="Freeling M."/>
            <person name="Sankoff D."/>
            <person name="Paterson A.H."/>
            <person name="Zhu X."/>
            <person name="Yang X."/>
            <person name="Smith J.A."/>
            <person name="Cushman J.C."/>
            <person name="Paull R.E."/>
            <person name="Yu Q."/>
        </authorList>
    </citation>
    <scope>NUCLEOTIDE SEQUENCE [LARGE SCALE GENOMIC DNA]</scope>
    <source>
        <strain evidence="6">cv. F153</strain>
    </source>
</reference>
<dbReference type="RefSeq" id="XP_020102918.1">
    <property type="nucleotide sequence ID" value="XM_020247329.1"/>
</dbReference>
<gene>
    <name evidence="7 8" type="primary">LOC109720306</name>
</gene>
<dbReference type="GeneID" id="109720306"/>
<organism evidence="8">
    <name type="scientific">Ananas comosus</name>
    <name type="common">Pineapple</name>
    <name type="synonym">Ananas ananas</name>
    <dbReference type="NCBI Taxonomy" id="4615"/>
    <lineage>
        <taxon>Eukaryota</taxon>
        <taxon>Viridiplantae</taxon>
        <taxon>Streptophyta</taxon>
        <taxon>Embryophyta</taxon>
        <taxon>Tracheophyta</taxon>
        <taxon>Spermatophyta</taxon>
        <taxon>Magnoliopsida</taxon>
        <taxon>Liliopsida</taxon>
        <taxon>Poales</taxon>
        <taxon>Bromeliaceae</taxon>
        <taxon>Bromelioideae</taxon>
        <taxon>Ananas</taxon>
    </lineage>
</organism>
<dbReference type="Gene3D" id="1.10.287.1490">
    <property type="match status" value="1"/>
</dbReference>
<keyword evidence="1 3" id="KW-0175">Coiled coil</keyword>
<keyword evidence="6" id="KW-1185">Reference proteome</keyword>
<proteinExistence type="inferred from homology"/>
<dbReference type="Pfam" id="PF07765">
    <property type="entry name" value="KIP1"/>
    <property type="match status" value="1"/>
</dbReference>
<dbReference type="GO" id="GO:0003779">
    <property type="term" value="F:actin binding"/>
    <property type="evidence" value="ECO:0007669"/>
    <property type="project" value="InterPro"/>
</dbReference>
<dbReference type="InterPro" id="IPR011684">
    <property type="entry name" value="NAB"/>
</dbReference>
<comment type="similarity">
    <text evidence="2">Belongs to the NET family.</text>
</comment>